<dbReference type="SMART" id="SM00448">
    <property type="entry name" value="REC"/>
    <property type="match status" value="1"/>
</dbReference>
<evidence type="ECO:0000256" key="1">
    <source>
        <dbReference type="PROSITE-ProRule" id="PRU00169"/>
    </source>
</evidence>
<dbReference type="InterPro" id="IPR001789">
    <property type="entry name" value="Sig_transdc_resp-reg_receiver"/>
</dbReference>
<accession>A0ABY4J849</accession>
<dbReference type="InterPro" id="IPR011006">
    <property type="entry name" value="CheY-like_superfamily"/>
</dbReference>
<dbReference type="Gene3D" id="3.40.50.2300">
    <property type="match status" value="1"/>
</dbReference>
<gene>
    <name evidence="3" type="ORF">MWH26_10240</name>
</gene>
<dbReference type="SUPFAM" id="SSF52172">
    <property type="entry name" value="CheY-like"/>
    <property type="match status" value="1"/>
</dbReference>
<name>A0ABY4J849_9BACT</name>
<protein>
    <submittedName>
        <fullName evidence="3">Response regulator</fullName>
    </submittedName>
</protein>
<dbReference type="EMBL" id="CP095848">
    <property type="protein sequence ID" value="UPL47579.1"/>
    <property type="molecule type" value="Genomic_DNA"/>
</dbReference>
<dbReference type="RefSeq" id="WP_247974197.1">
    <property type="nucleotide sequence ID" value="NZ_CP095848.1"/>
</dbReference>
<comment type="caution">
    <text evidence="1">Lacks conserved residue(s) required for the propagation of feature annotation.</text>
</comment>
<reference evidence="3 4" key="1">
    <citation type="submission" date="2022-04" db="EMBL/GenBank/DDBJ databases">
        <title>Hymenobacter sp. isolated from the air.</title>
        <authorList>
            <person name="Won M."/>
            <person name="Lee C.-M."/>
            <person name="Woen H.-Y."/>
            <person name="Kwon S.-W."/>
        </authorList>
    </citation>
    <scope>NUCLEOTIDE SEQUENCE [LARGE SCALE GENOMIC DNA]</scope>
    <source>
        <strain evidence="4">5516 S-25</strain>
    </source>
</reference>
<evidence type="ECO:0000259" key="2">
    <source>
        <dbReference type="PROSITE" id="PS50110"/>
    </source>
</evidence>
<organism evidence="3 4">
    <name type="scientific">Hymenobacter sublimis</name>
    <dbReference type="NCBI Taxonomy" id="2933777"/>
    <lineage>
        <taxon>Bacteria</taxon>
        <taxon>Pseudomonadati</taxon>
        <taxon>Bacteroidota</taxon>
        <taxon>Cytophagia</taxon>
        <taxon>Cytophagales</taxon>
        <taxon>Hymenobacteraceae</taxon>
        <taxon>Hymenobacter</taxon>
    </lineage>
</organism>
<evidence type="ECO:0000313" key="4">
    <source>
        <dbReference type="Proteomes" id="UP000829647"/>
    </source>
</evidence>
<evidence type="ECO:0000313" key="3">
    <source>
        <dbReference type="EMBL" id="UPL47579.1"/>
    </source>
</evidence>
<dbReference type="Pfam" id="PF00072">
    <property type="entry name" value="Response_reg"/>
    <property type="match status" value="1"/>
</dbReference>
<sequence length="132" mass="14539">MLPFHVLLIEDACIFQYGLSWQLAAWGFQHVVVASTSQEAVRAAARQRPDLILVSASLKGTPGGLETVRLIQQQYASLIPVLVLQDHRPGGEPQMLPSQLLNYRCLPKPPTVEELQEGVELSIRDLALVTVS</sequence>
<keyword evidence="4" id="KW-1185">Reference proteome</keyword>
<dbReference type="PROSITE" id="PS50110">
    <property type="entry name" value="RESPONSE_REGULATORY"/>
    <property type="match status" value="1"/>
</dbReference>
<dbReference type="Proteomes" id="UP000829647">
    <property type="component" value="Chromosome"/>
</dbReference>
<feature type="domain" description="Response regulatory" evidence="2">
    <location>
        <begin position="5"/>
        <end position="123"/>
    </location>
</feature>
<proteinExistence type="predicted"/>